<accession>A0ABV7Q867</accession>
<dbReference type="PANTHER" id="PTHR41251:SF1">
    <property type="entry name" value="NON-HOMOLOGOUS END JOINING PROTEIN KU"/>
    <property type="match status" value="1"/>
</dbReference>
<dbReference type="Pfam" id="PF02735">
    <property type="entry name" value="Ku"/>
    <property type="match status" value="1"/>
</dbReference>
<evidence type="ECO:0000313" key="6">
    <source>
        <dbReference type="EMBL" id="MFC3495731.1"/>
    </source>
</evidence>
<feature type="region of interest" description="Disordered" evidence="4">
    <location>
        <begin position="268"/>
        <end position="312"/>
    </location>
</feature>
<dbReference type="CDD" id="cd00789">
    <property type="entry name" value="KU_like"/>
    <property type="match status" value="1"/>
</dbReference>
<dbReference type="Gene3D" id="2.40.290.10">
    <property type="match status" value="1"/>
</dbReference>
<evidence type="ECO:0000256" key="3">
    <source>
        <dbReference type="HAMAP-Rule" id="MF_01875"/>
    </source>
</evidence>
<protein>
    <recommendedName>
        <fullName evidence="3">Non-homologous end joining protein Ku</fullName>
    </recommendedName>
</protein>
<keyword evidence="7" id="KW-1185">Reference proteome</keyword>
<keyword evidence="3" id="KW-0234">DNA repair</keyword>
<comment type="subunit">
    <text evidence="3">Homodimer. Interacts with LigD.</text>
</comment>
<keyword evidence="3" id="KW-0227">DNA damage</keyword>
<comment type="function">
    <text evidence="3">With LigD forms a non-homologous end joining (NHEJ) DNA repair enzyme, which repairs dsDNA breaks with reduced fidelity. Binds linear dsDNA with 5'- and 3'- overhangs but not closed circular dsDNA nor ssDNA. Recruits and stimulates the ligase activity of LigD.</text>
</comment>
<dbReference type="Proteomes" id="UP001595712">
    <property type="component" value="Unassembled WGS sequence"/>
</dbReference>
<feature type="compositionally biased region" description="Basic residues" evidence="4">
    <location>
        <begin position="275"/>
        <end position="312"/>
    </location>
</feature>
<reference evidence="7" key="1">
    <citation type="journal article" date="2019" name="Int. J. Syst. Evol. Microbiol.">
        <title>The Global Catalogue of Microorganisms (GCM) 10K type strain sequencing project: providing services to taxonomists for standard genome sequencing and annotation.</title>
        <authorList>
            <consortium name="The Broad Institute Genomics Platform"/>
            <consortium name="The Broad Institute Genome Sequencing Center for Infectious Disease"/>
            <person name="Wu L."/>
            <person name="Ma J."/>
        </authorList>
    </citation>
    <scope>NUCLEOTIDE SEQUENCE [LARGE SCALE GENOMIC DNA]</scope>
    <source>
        <strain evidence="7">CGMCC 4.7396</strain>
    </source>
</reference>
<comment type="similarity">
    <text evidence="3">Belongs to the prokaryotic Ku family.</text>
</comment>
<dbReference type="InterPro" id="IPR016194">
    <property type="entry name" value="SPOC-like_C_dom_sf"/>
</dbReference>
<evidence type="ECO:0000256" key="1">
    <source>
        <dbReference type="ARBA" id="ARBA00023125"/>
    </source>
</evidence>
<keyword evidence="2 3" id="KW-0233">DNA recombination</keyword>
<sequence length="312" mass="34795">MSSHHKSHAYGYPECHAGIMARSIWNGAIAFGLVNIPIQLQVATSSHEVPLHNYHAPDLGRIHLQKVCEIEDEPVPPEELVKGWESEDDKVVVLEESDFEDLPVSTSKLVEVLQFVKAEEIDPIHFDKSYYAQPGKFAERAYVLLREAMINSGRIAVVKIALRRRECLAVIRPHDGVLVLHTMLWPDEVRKPEISGIEGEAAAQELEMADTLIDSMSGTYEPEKYSDAYQEAMEDLIKAKLRGRKLPKAKAKAQPKAEVINLMDALQKSLDRAGSPRKRPAKKAAPRKAAAKKATARKQPAKKSATRNRKSA</sequence>
<keyword evidence="1 3" id="KW-0238">DNA-binding</keyword>
<gene>
    <name evidence="3" type="primary">ku</name>
    <name evidence="6" type="ORF">ACFO8M_24890</name>
</gene>
<dbReference type="InterPro" id="IPR009187">
    <property type="entry name" value="Prok_Ku"/>
</dbReference>
<evidence type="ECO:0000256" key="2">
    <source>
        <dbReference type="ARBA" id="ARBA00023172"/>
    </source>
</evidence>
<organism evidence="6 7">
    <name type="scientific">Glycomyces rhizosphaerae</name>
    <dbReference type="NCBI Taxonomy" id="2054422"/>
    <lineage>
        <taxon>Bacteria</taxon>
        <taxon>Bacillati</taxon>
        <taxon>Actinomycetota</taxon>
        <taxon>Actinomycetes</taxon>
        <taxon>Glycomycetales</taxon>
        <taxon>Glycomycetaceae</taxon>
        <taxon>Glycomyces</taxon>
    </lineage>
</organism>
<dbReference type="PANTHER" id="PTHR41251">
    <property type="entry name" value="NON-HOMOLOGOUS END JOINING PROTEIN KU"/>
    <property type="match status" value="1"/>
</dbReference>
<feature type="domain" description="Ku" evidence="5">
    <location>
        <begin position="72"/>
        <end position="202"/>
    </location>
</feature>
<comment type="caution">
    <text evidence="6">The sequence shown here is derived from an EMBL/GenBank/DDBJ whole genome shotgun (WGS) entry which is preliminary data.</text>
</comment>
<dbReference type="SUPFAM" id="SSF100939">
    <property type="entry name" value="SPOC domain-like"/>
    <property type="match status" value="1"/>
</dbReference>
<name>A0ABV7Q867_9ACTN</name>
<dbReference type="PIRSF" id="PIRSF006493">
    <property type="entry name" value="Prok_Ku"/>
    <property type="match status" value="1"/>
</dbReference>
<evidence type="ECO:0000256" key="4">
    <source>
        <dbReference type="SAM" id="MobiDB-lite"/>
    </source>
</evidence>
<dbReference type="HAMAP" id="MF_01875">
    <property type="entry name" value="Prokaryotic_Ku"/>
    <property type="match status" value="1"/>
</dbReference>
<dbReference type="SMART" id="SM00559">
    <property type="entry name" value="Ku78"/>
    <property type="match status" value="1"/>
</dbReference>
<dbReference type="InterPro" id="IPR006164">
    <property type="entry name" value="DNA_bd_Ku70/Ku80"/>
</dbReference>
<dbReference type="RefSeq" id="WP_387980521.1">
    <property type="nucleotide sequence ID" value="NZ_JBHRWO010000021.1"/>
</dbReference>
<evidence type="ECO:0000313" key="7">
    <source>
        <dbReference type="Proteomes" id="UP001595712"/>
    </source>
</evidence>
<evidence type="ECO:0000259" key="5">
    <source>
        <dbReference type="SMART" id="SM00559"/>
    </source>
</evidence>
<proteinExistence type="inferred from homology"/>
<dbReference type="EMBL" id="JBHRWO010000021">
    <property type="protein sequence ID" value="MFC3495731.1"/>
    <property type="molecule type" value="Genomic_DNA"/>
</dbReference>
<dbReference type="NCBIfam" id="TIGR02772">
    <property type="entry name" value="Ku_bact"/>
    <property type="match status" value="1"/>
</dbReference>